<feature type="compositionally biased region" description="Basic residues" evidence="1">
    <location>
        <begin position="58"/>
        <end position="72"/>
    </location>
</feature>
<dbReference type="Proteomes" id="UP000186601">
    <property type="component" value="Unassembled WGS sequence"/>
</dbReference>
<evidence type="ECO:0000256" key="1">
    <source>
        <dbReference type="SAM" id="MobiDB-lite"/>
    </source>
</evidence>
<feature type="region of interest" description="Disordered" evidence="1">
    <location>
        <begin position="28"/>
        <end position="89"/>
    </location>
</feature>
<protein>
    <submittedName>
        <fullName evidence="2">Uncharacterized protein</fullName>
    </submittedName>
</protein>
<reference evidence="2 3" key="1">
    <citation type="submission" date="2018-02" db="EMBL/GenBank/DDBJ databases">
        <title>Genome sequence of the basidiomycete white-rot fungus Phlebia centrifuga.</title>
        <authorList>
            <person name="Granchi Z."/>
            <person name="Peng M."/>
            <person name="de Vries R.P."/>
            <person name="Hilden K."/>
            <person name="Makela M.R."/>
            <person name="Grigoriev I."/>
            <person name="Riley R."/>
        </authorList>
    </citation>
    <scope>NUCLEOTIDE SEQUENCE [LARGE SCALE GENOMIC DNA]</scope>
    <source>
        <strain evidence="2 3">FBCC195</strain>
    </source>
</reference>
<organism evidence="2 3">
    <name type="scientific">Hermanssonia centrifuga</name>
    <dbReference type="NCBI Taxonomy" id="98765"/>
    <lineage>
        <taxon>Eukaryota</taxon>
        <taxon>Fungi</taxon>
        <taxon>Dikarya</taxon>
        <taxon>Basidiomycota</taxon>
        <taxon>Agaricomycotina</taxon>
        <taxon>Agaricomycetes</taxon>
        <taxon>Polyporales</taxon>
        <taxon>Meruliaceae</taxon>
        <taxon>Hermanssonia</taxon>
    </lineage>
</organism>
<gene>
    <name evidence="2" type="ORF">PHLCEN_2v547</name>
</gene>
<comment type="caution">
    <text evidence="2">The sequence shown here is derived from an EMBL/GenBank/DDBJ whole genome shotgun (WGS) entry which is preliminary data.</text>
</comment>
<sequence>MVKIIKSRQPTRRELIQKERVQKAAAVSVDQHGQDAEDPLLVPSSTPGSLGAASNTARRGRNFIRPRAHKSGGIRNPVKIPAHSPRQSPVIVHRKAVFSDSSSG</sequence>
<evidence type="ECO:0000313" key="3">
    <source>
        <dbReference type="Proteomes" id="UP000186601"/>
    </source>
</evidence>
<keyword evidence="3" id="KW-1185">Reference proteome</keyword>
<dbReference type="AlphaFoldDB" id="A0A2R6S5P6"/>
<name>A0A2R6S5P6_9APHY</name>
<accession>A0A2R6S5P6</accession>
<evidence type="ECO:0000313" key="2">
    <source>
        <dbReference type="EMBL" id="PSS37620.1"/>
    </source>
</evidence>
<feature type="compositionally biased region" description="Polar residues" evidence="1">
    <location>
        <begin position="43"/>
        <end position="57"/>
    </location>
</feature>
<proteinExistence type="predicted"/>
<dbReference type="EMBL" id="MLYV02000034">
    <property type="protein sequence ID" value="PSS37620.1"/>
    <property type="molecule type" value="Genomic_DNA"/>
</dbReference>